<keyword evidence="9" id="KW-0961">Cell wall biogenesis/degradation</keyword>
<keyword evidence="6" id="KW-0133">Cell shape</keyword>
<comment type="catalytic activity">
    <reaction evidence="15">
        <text>phosphoenolpyruvate + UDP-N-acetyl-alpha-D-glucosamine = UDP-N-acetyl-3-O-(1-carboxyvinyl)-alpha-D-glucosamine + phosphate</text>
        <dbReference type="Rhea" id="RHEA:18681"/>
        <dbReference type="ChEBI" id="CHEBI:43474"/>
        <dbReference type="ChEBI" id="CHEBI:57705"/>
        <dbReference type="ChEBI" id="CHEBI:58702"/>
        <dbReference type="ChEBI" id="CHEBI:68483"/>
        <dbReference type="EC" id="2.5.1.7"/>
    </reaction>
</comment>
<dbReference type="GO" id="GO:0009252">
    <property type="term" value="P:peptidoglycan biosynthetic process"/>
    <property type="evidence" value="ECO:0007669"/>
    <property type="project" value="UniProtKB-KW"/>
</dbReference>
<sequence>MPYPSVGATENTMFSAVRLPGTTLIRGAAKEPEIIDLQQALCAMGARVQGAGSSVIRIDGVAALHPACYQVMPDRIAAATLLAAGASAGGDIFVKGARGCEMVPALNVLRRMGADVSDGSDGIRLRRHGHLHSAGIIETAPYPGFPTDMQAPFMAVACSADGVTTVNENVFENRFRHVPELMKLGADITVSERTATVTGVTKLKGGTVEAAELRGGAALIIAGLAAEGMTTVSGRKYIDRGYENIARDLTALGVKIEGAKKED</sequence>
<evidence type="ECO:0000256" key="6">
    <source>
        <dbReference type="ARBA" id="ARBA00022960"/>
    </source>
</evidence>
<evidence type="ECO:0000256" key="5">
    <source>
        <dbReference type="ARBA" id="ARBA00022679"/>
    </source>
</evidence>
<evidence type="ECO:0000256" key="1">
    <source>
        <dbReference type="ARBA" id="ARBA00004496"/>
    </source>
</evidence>
<dbReference type="EC" id="2.5.1.7" evidence="11"/>
<evidence type="ECO:0000256" key="4">
    <source>
        <dbReference type="ARBA" id="ARBA00022618"/>
    </source>
</evidence>
<evidence type="ECO:0000256" key="11">
    <source>
        <dbReference type="ARBA" id="ARBA00039108"/>
    </source>
</evidence>
<dbReference type="InterPro" id="IPR013792">
    <property type="entry name" value="RNA3'P_cycl/enolpyr_Trfase_a/b"/>
</dbReference>
<evidence type="ECO:0000256" key="9">
    <source>
        <dbReference type="ARBA" id="ARBA00023316"/>
    </source>
</evidence>
<evidence type="ECO:0000256" key="10">
    <source>
        <dbReference type="ARBA" id="ARBA00038367"/>
    </source>
</evidence>
<evidence type="ECO:0000313" key="17">
    <source>
        <dbReference type="EMBL" id="MPM97836.1"/>
    </source>
</evidence>
<evidence type="ECO:0000256" key="3">
    <source>
        <dbReference type="ARBA" id="ARBA00022490"/>
    </source>
</evidence>
<dbReference type="InterPro" id="IPR001986">
    <property type="entry name" value="Enolpyruvate_Tfrase_dom"/>
</dbReference>
<protein>
    <recommendedName>
        <fullName evidence="12">UDP-N-acetylglucosamine 1-carboxyvinyltransferase</fullName>
        <ecNumber evidence="11">2.5.1.7</ecNumber>
    </recommendedName>
    <alternativeName>
        <fullName evidence="13">Enoylpyruvate transferase</fullName>
    </alternativeName>
    <alternativeName>
        <fullName evidence="14">UDP-N-acetylglucosamine enolpyruvyl transferase</fullName>
    </alternativeName>
</protein>
<dbReference type="PANTHER" id="PTHR43783:SF1">
    <property type="entry name" value="UDP-N-ACETYLGLUCOSAMINE 1-CARBOXYVINYLTRANSFERASE"/>
    <property type="match status" value="1"/>
</dbReference>
<feature type="domain" description="Enolpyruvate transferase" evidence="16">
    <location>
        <begin position="2"/>
        <end position="248"/>
    </location>
</feature>
<dbReference type="AlphaFoldDB" id="A0A645E8A3"/>
<evidence type="ECO:0000256" key="8">
    <source>
        <dbReference type="ARBA" id="ARBA00023306"/>
    </source>
</evidence>
<reference evidence="17" key="1">
    <citation type="submission" date="2019-08" db="EMBL/GenBank/DDBJ databases">
        <authorList>
            <person name="Kucharzyk K."/>
            <person name="Murdoch R.W."/>
            <person name="Higgins S."/>
            <person name="Loffler F."/>
        </authorList>
    </citation>
    <scope>NUCLEOTIDE SEQUENCE</scope>
</reference>
<dbReference type="SUPFAM" id="SSF55205">
    <property type="entry name" value="EPT/RTPC-like"/>
    <property type="match status" value="1"/>
</dbReference>
<evidence type="ECO:0000256" key="13">
    <source>
        <dbReference type="ARBA" id="ARBA00042443"/>
    </source>
</evidence>
<evidence type="ECO:0000256" key="14">
    <source>
        <dbReference type="ARBA" id="ARBA00042842"/>
    </source>
</evidence>
<evidence type="ECO:0000256" key="12">
    <source>
        <dbReference type="ARBA" id="ARBA00039754"/>
    </source>
</evidence>
<evidence type="ECO:0000259" key="16">
    <source>
        <dbReference type="Pfam" id="PF00275"/>
    </source>
</evidence>
<keyword evidence="8" id="KW-0131">Cell cycle</keyword>
<dbReference type="PANTHER" id="PTHR43783">
    <property type="entry name" value="UDP-N-ACETYLGLUCOSAMINE 1-CARBOXYVINYLTRANSFERASE"/>
    <property type="match status" value="1"/>
</dbReference>
<keyword evidence="5 17" id="KW-0808">Transferase</keyword>
<name>A0A645E8A3_9ZZZZ</name>
<proteinExistence type="inferred from homology"/>
<keyword evidence="3" id="KW-0963">Cytoplasm</keyword>
<gene>
    <name evidence="17" type="primary">murA_23</name>
    <name evidence="17" type="ORF">SDC9_145016</name>
</gene>
<evidence type="ECO:0000256" key="2">
    <source>
        <dbReference type="ARBA" id="ARBA00004752"/>
    </source>
</evidence>
<dbReference type="GO" id="GO:0008760">
    <property type="term" value="F:UDP-N-acetylglucosamine 1-carboxyvinyltransferase activity"/>
    <property type="evidence" value="ECO:0007669"/>
    <property type="project" value="UniProtKB-EC"/>
</dbReference>
<dbReference type="GO" id="GO:0051301">
    <property type="term" value="P:cell division"/>
    <property type="evidence" value="ECO:0007669"/>
    <property type="project" value="UniProtKB-KW"/>
</dbReference>
<comment type="caution">
    <text evidence="17">The sequence shown here is derived from an EMBL/GenBank/DDBJ whole genome shotgun (WGS) entry which is preliminary data.</text>
</comment>
<dbReference type="NCBIfam" id="NF006873">
    <property type="entry name" value="PRK09369.1"/>
    <property type="match status" value="1"/>
</dbReference>
<dbReference type="Pfam" id="PF00275">
    <property type="entry name" value="EPSP_synthase"/>
    <property type="match status" value="1"/>
</dbReference>
<comment type="similarity">
    <text evidence="10">Belongs to the EPSP synthase family. MurA subfamily.</text>
</comment>
<keyword evidence="7" id="KW-0573">Peptidoglycan synthesis</keyword>
<dbReference type="Gene3D" id="3.65.10.10">
    <property type="entry name" value="Enolpyruvate transferase domain"/>
    <property type="match status" value="2"/>
</dbReference>
<dbReference type="InterPro" id="IPR050068">
    <property type="entry name" value="MurA_subfamily"/>
</dbReference>
<comment type="pathway">
    <text evidence="2">Cell wall biogenesis; peptidoglycan biosynthesis.</text>
</comment>
<accession>A0A645E8A3</accession>
<dbReference type="GO" id="GO:0071555">
    <property type="term" value="P:cell wall organization"/>
    <property type="evidence" value="ECO:0007669"/>
    <property type="project" value="UniProtKB-KW"/>
</dbReference>
<dbReference type="GO" id="GO:0008360">
    <property type="term" value="P:regulation of cell shape"/>
    <property type="evidence" value="ECO:0007669"/>
    <property type="project" value="UniProtKB-KW"/>
</dbReference>
<dbReference type="EMBL" id="VSSQ01044052">
    <property type="protein sequence ID" value="MPM97836.1"/>
    <property type="molecule type" value="Genomic_DNA"/>
</dbReference>
<comment type="subcellular location">
    <subcellularLocation>
        <location evidence="1">Cytoplasm</location>
    </subcellularLocation>
</comment>
<organism evidence="17">
    <name type="scientific">bioreactor metagenome</name>
    <dbReference type="NCBI Taxonomy" id="1076179"/>
    <lineage>
        <taxon>unclassified sequences</taxon>
        <taxon>metagenomes</taxon>
        <taxon>ecological metagenomes</taxon>
    </lineage>
</organism>
<dbReference type="GO" id="GO:0005737">
    <property type="term" value="C:cytoplasm"/>
    <property type="evidence" value="ECO:0007669"/>
    <property type="project" value="UniProtKB-SubCell"/>
</dbReference>
<evidence type="ECO:0000256" key="15">
    <source>
        <dbReference type="ARBA" id="ARBA00047527"/>
    </source>
</evidence>
<evidence type="ECO:0000256" key="7">
    <source>
        <dbReference type="ARBA" id="ARBA00022984"/>
    </source>
</evidence>
<dbReference type="InterPro" id="IPR036968">
    <property type="entry name" value="Enolpyruvate_Tfrase_sf"/>
</dbReference>
<keyword evidence="4" id="KW-0132">Cell division</keyword>